<name>A0ABP7YCZ5_9ACTN</name>
<gene>
    <name evidence="2" type="ORF">GCM10022285_26930</name>
</gene>
<proteinExistence type="predicted"/>
<protein>
    <submittedName>
        <fullName evidence="2">Uncharacterized protein</fullName>
    </submittedName>
</protein>
<dbReference type="EMBL" id="BAABBU010000013">
    <property type="protein sequence ID" value="GAA4134337.1"/>
    <property type="molecule type" value="Genomic_DNA"/>
</dbReference>
<organism evidence="2 3">
    <name type="scientific">Streptomyces tunisiensis</name>
    <dbReference type="NCBI Taxonomy" id="948699"/>
    <lineage>
        <taxon>Bacteria</taxon>
        <taxon>Bacillati</taxon>
        <taxon>Actinomycetota</taxon>
        <taxon>Actinomycetes</taxon>
        <taxon>Kitasatosporales</taxon>
        <taxon>Streptomycetaceae</taxon>
        <taxon>Streptomyces</taxon>
    </lineage>
</organism>
<comment type="caution">
    <text evidence="2">The sequence shown here is derived from an EMBL/GenBank/DDBJ whole genome shotgun (WGS) entry which is preliminary data.</text>
</comment>
<reference evidence="3" key="1">
    <citation type="journal article" date="2019" name="Int. J. Syst. Evol. Microbiol.">
        <title>The Global Catalogue of Microorganisms (GCM) 10K type strain sequencing project: providing services to taxonomists for standard genome sequencing and annotation.</title>
        <authorList>
            <consortium name="The Broad Institute Genomics Platform"/>
            <consortium name="The Broad Institute Genome Sequencing Center for Infectious Disease"/>
            <person name="Wu L."/>
            <person name="Ma J."/>
        </authorList>
    </citation>
    <scope>NUCLEOTIDE SEQUENCE [LARGE SCALE GENOMIC DNA]</scope>
    <source>
        <strain evidence="3">JCM 17589</strain>
    </source>
</reference>
<dbReference type="Proteomes" id="UP001501845">
    <property type="component" value="Unassembled WGS sequence"/>
</dbReference>
<evidence type="ECO:0000313" key="3">
    <source>
        <dbReference type="Proteomes" id="UP001501845"/>
    </source>
</evidence>
<evidence type="ECO:0000256" key="1">
    <source>
        <dbReference type="SAM" id="MobiDB-lite"/>
    </source>
</evidence>
<accession>A0ABP7YCZ5</accession>
<evidence type="ECO:0000313" key="2">
    <source>
        <dbReference type="EMBL" id="GAA4134337.1"/>
    </source>
</evidence>
<sequence length="176" mass="18349">MALPSNGRETAVAKPCARPGSRFPGPPAQAIRCGGLSDSDHAIASAAEDIPGRTAVRERLRLPRRGHGTAVGHRGGPAVLSWLGWCAEYGYDGQAVPDAGTARLLRGRTRGPVFVTHRRPGPGKVVGPRDVCPGPGLARLSYSRPAPCWTSTPPCARAGDRLGPARVPPFRPVASG</sequence>
<feature type="region of interest" description="Disordered" evidence="1">
    <location>
        <begin position="1"/>
        <end position="25"/>
    </location>
</feature>
<keyword evidence="3" id="KW-1185">Reference proteome</keyword>